<feature type="signal peptide" evidence="3">
    <location>
        <begin position="1"/>
        <end position="32"/>
    </location>
</feature>
<organism evidence="6 7">
    <name type="scientific">Streptosporangium nondiastaticum</name>
    <dbReference type="NCBI Taxonomy" id="35764"/>
    <lineage>
        <taxon>Bacteria</taxon>
        <taxon>Bacillati</taxon>
        <taxon>Actinomycetota</taxon>
        <taxon>Actinomycetes</taxon>
        <taxon>Streptosporangiales</taxon>
        <taxon>Streptosporangiaceae</taxon>
        <taxon>Streptosporangium</taxon>
    </lineage>
</organism>
<dbReference type="InterPro" id="IPR050309">
    <property type="entry name" value="Type-B_Carboxylest/Lipase"/>
</dbReference>
<dbReference type="InterPro" id="IPR002018">
    <property type="entry name" value="CarbesteraseB"/>
</dbReference>
<evidence type="ECO:0000256" key="4">
    <source>
        <dbReference type="SAM" id="MobiDB-lite"/>
    </source>
</evidence>
<dbReference type="GO" id="GO:0016787">
    <property type="term" value="F:hydrolase activity"/>
    <property type="evidence" value="ECO:0007669"/>
    <property type="project" value="UniProtKB-KW"/>
</dbReference>
<gene>
    <name evidence="6" type="ORF">B7P34_34160</name>
</gene>
<comment type="caution">
    <text evidence="6">The sequence shown here is derived from an EMBL/GenBank/DDBJ whole genome shotgun (WGS) entry which is preliminary data.</text>
</comment>
<dbReference type="InterPro" id="IPR019826">
    <property type="entry name" value="Carboxylesterase_B_AS"/>
</dbReference>
<dbReference type="Pfam" id="PF00135">
    <property type="entry name" value="COesterase"/>
    <property type="match status" value="1"/>
</dbReference>
<protein>
    <recommendedName>
        <fullName evidence="3">Carboxylic ester hydrolase</fullName>
        <ecNumber evidence="3">3.1.1.-</ecNumber>
    </recommendedName>
</protein>
<keyword evidence="7" id="KW-1185">Reference proteome</keyword>
<evidence type="ECO:0000313" key="6">
    <source>
        <dbReference type="EMBL" id="PSJ24302.1"/>
    </source>
</evidence>
<keyword evidence="3" id="KW-0732">Signal</keyword>
<sequence length="549" mass="57204">MQHVRLPHRRGGALLALLLALLSVTSVTSAAAAAPPGPRPRTPDGPVVGTDHGPVRGRSHGTYATYEGIPYAAPPTGPLRWRAPQPARPWEGVRDAGAPGPKCLQLPVFGTGPATGSEDCLYLNVTTPAGRAPARGRPVMVWVHGGGFTGGSGGEYAAGRMAARGDAVVVTLNYRLGALGFFGHPELGDAPSFGLADQQAALRWVRANAARFGGDPRNVTLFGESAGAISTCAQLTSPTAAGLFHKAVLQSGSCNTAFPRGAVVPGTPGAGFFEPQKTVQAAGAAAAGRLGCPEGPGALDCLRGLSAEKLITPELSQAFGKPAYGNALLPEAPARALAAGRFHRVPVIQGTNSDEMRLFVGMNLGAYPLRDAHDYRARLTDSFGAAADAVGAEYPLSAYPTPALAWSALLTDATFACSAFRADRALAAHVATYAYEFADRDAPVVQGVPTVPGFPYGASHAFELAYLFSAFPLQKPLDEAQVALSDRMTDYWTRFARTGDPNGAGAPHWPLFRDRGPFTQSLAPGADGIRPVGFGAAHHCAFWEKQRQG</sequence>
<dbReference type="RefSeq" id="WP_106682037.1">
    <property type="nucleotide sequence ID" value="NZ_PXWG01000212.1"/>
</dbReference>
<evidence type="ECO:0000313" key="7">
    <source>
        <dbReference type="Proteomes" id="UP000242427"/>
    </source>
</evidence>
<dbReference type="EMBL" id="PXWG01000212">
    <property type="protein sequence ID" value="PSJ24302.1"/>
    <property type="molecule type" value="Genomic_DNA"/>
</dbReference>
<dbReference type="InterPro" id="IPR029058">
    <property type="entry name" value="AB_hydrolase_fold"/>
</dbReference>
<dbReference type="PANTHER" id="PTHR11559">
    <property type="entry name" value="CARBOXYLESTERASE"/>
    <property type="match status" value="1"/>
</dbReference>
<proteinExistence type="inferred from homology"/>
<evidence type="ECO:0000256" key="3">
    <source>
        <dbReference type="RuleBase" id="RU361235"/>
    </source>
</evidence>
<dbReference type="OrthoDB" id="4308422at2"/>
<keyword evidence="2 3" id="KW-0378">Hydrolase</keyword>
<dbReference type="Proteomes" id="UP000242427">
    <property type="component" value="Unassembled WGS sequence"/>
</dbReference>
<feature type="region of interest" description="Disordered" evidence="4">
    <location>
        <begin position="30"/>
        <end position="59"/>
    </location>
</feature>
<dbReference type="Gene3D" id="3.40.50.1820">
    <property type="entry name" value="alpha/beta hydrolase"/>
    <property type="match status" value="1"/>
</dbReference>
<evidence type="ECO:0000256" key="2">
    <source>
        <dbReference type="ARBA" id="ARBA00022801"/>
    </source>
</evidence>
<accession>A0A9X7JIF1</accession>
<reference evidence="6 7" key="1">
    <citation type="submission" date="2018-03" db="EMBL/GenBank/DDBJ databases">
        <title>Chitinolytic properties of Streptosporangium nondiastaticum TBG75A20.</title>
        <authorList>
            <person name="Gayathri V."/>
            <person name="Shiburaj S."/>
        </authorList>
    </citation>
    <scope>NUCLEOTIDE SEQUENCE [LARGE SCALE GENOMIC DNA]</scope>
    <source>
        <strain evidence="6 7">TBG75A20</strain>
    </source>
</reference>
<dbReference type="PROSITE" id="PS00122">
    <property type="entry name" value="CARBOXYLESTERASE_B_1"/>
    <property type="match status" value="1"/>
</dbReference>
<evidence type="ECO:0000256" key="1">
    <source>
        <dbReference type="ARBA" id="ARBA00005964"/>
    </source>
</evidence>
<evidence type="ECO:0000259" key="5">
    <source>
        <dbReference type="Pfam" id="PF00135"/>
    </source>
</evidence>
<name>A0A9X7JIF1_9ACTN</name>
<comment type="similarity">
    <text evidence="1 3">Belongs to the type-B carboxylesterase/lipase family.</text>
</comment>
<dbReference type="AlphaFoldDB" id="A0A9X7JIF1"/>
<feature type="domain" description="Carboxylesterase type B" evidence="5">
    <location>
        <begin position="45"/>
        <end position="515"/>
    </location>
</feature>
<dbReference type="EC" id="3.1.1.-" evidence="3"/>
<dbReference type="SUPFAM" id="SSF53474">
    <property type="entry name" value="alpha/beta-Hydrolases"/>
    <property type="match status" value="1"/>
</dbReference>
<feature type="chain" id="PRO_5041020614" description="Carboxylic ester hydrolase" evidence="3">
    <location>
        <begin position="33"/>
        <end position="549"/>
    </location>
</feature>